<reference evidence="3 4" key="1">
    <citation type="submission" date="2024-09" db="EMBL/GenBank/DDBJ databases">
        <authorList>
            <person name="Sun Q."/>
            <person name="Mori K."/>
        </authorList>
    </citation>
    <scope>NUCLEOTIDE SEQUENCE [LARGE SCALE GENOMIC DNA]</scope>
    <source>
        <strain evidence="3 4">TBRC 1851</strain>
    </source>
</reference>
<evidence type="ECO:0000256" key="2">
    <source>
        <dbReference type="SAM" id="SignalP"/>
    </source>
</evidence>
<dbReference type="EMBL" id="JBHMQT010000036">
    <property type="protein sequence ID" value="MFC0864015.1"/>
    <property type="molecule type" value="Genomic_DNA"/>
</dbReference>
<dbReference type="Pfam" id="PF03401">
    <property type="entry name" value="TctC"/>
    <property type="match status" value="1"/>
</dbReference>
<dbReference type="InterPro" id="IPR005064">
    <property type="entry name" value="BUG"/>
</dbReference>
<dbReference type="PIRSF" id="PIRSF017082">
    <property type="entry name" value="YflP"/>
    <property type="match status" value="1"/>
</dbReference>
<dbReference type="Gene3D" id="3.40.190.150">
    <property type="entry name" value="Bordetella uptake gene, domain 1"/>
    <property type="match status" value="1"/>
</dbReference>
<keyword evidence="2" id="KW-0732">Signal</keyword>
<keyword evidence="4" id="KW-1185">Reference proteome</keyword>
<protein>
    <submittedName>
        <fullName evidence="3">Bug family tripartite tricarboxylate transporter substrate binding protein</fullName>
    </submittedName>
</protein>
<dbReference type="Gene3D" id="3.40.190.10">
    <property type="entry name" value="Periplasmic binding protein-like II"/>
    <property type="match status" value="1"/>
</dbReference>
<dbReference type="SUPFAM" id="SSF53850">
    <property type="entry name" value="Periplasmic binding protein-like II"/>
    <property type="match status" value="1"/>
</dbReference>
<dbReference type="PROSITE" id="PS51257">
    <property type="entry name" value="PROKAR_LIPOPROTEIN"/>
    <property type="match status" value="1"/>
</dbReference>
<dbReference type="PANTHER" id="PTHR42928">
    <property type="entry name" value="TRICARBOXYLATE-BINDING PROTEIN"/>
    <property type="match status" value="1"/>
</dbReference>
<feature type="signal peptide" evidence="2">
    <location>
        <begin position="1"/>
        <end position="22"/>
    </location>
</feature>
<proteinExistence type="inferred from homology"/>
<evidence type="ECO:0000256" key="1">
    <source>
        <dbReference type="ARBA" id="ARBA00006987"/>
    </source>
</evidence>
<dbReference type="InterPro" id="IPR042100">
    <property type="entry name" value="Bug_dom1"/>
</dbReference>
<organism evidence="3 4">
    <name type="scientific">Sphaerimonospora cavernae</name>
    <dbReference type="NCBI Taxonomy" id="1740611"/>
    <lineage>
        <taxon>Bacteria</taxon>
        <taxon>Bacillati</taxon>
        <taxon>Actinomycetota</taxon>
        <taxon>Actinomycetes</taxon>
        <taxon>Streptosporangiales</taxon>
        <taxon>Streptosporangiaceae</taxon>
        <taxon>Sphaerimonospora</taxon>
    </lineage>
</organism>
<gene>
    <name evidence="3" type="ORF">ACFHYQ_17090</name>
</gene>
<feature type="chain" id="PRO_5046751750" evidence="2">
    <location>
        <begin position="23"/>
        <end position="315"/>
    </location>
</feature>
<dbReference type="PANTHER" id="PTHR42928:SF3">
    <property type="entry name" value="UPF0065 PROTEIN YFLP"/>
    <property type="match status" value="1"/>
</dbReference>
<comment type="similarity">
    <text evidence="1">Belongs to the UPF0065 (bug) family.</text>
</comment>
<comment type="caution">
    <text evidence="3">The sequence shown here is derived from an EMBL/GenBank/DDBJ whole genome shotgun (WGS) entry which is preliminary data.</text>
</comment>
<dbReference type="RefSeq" id="WP_394302137.1">
    <property type="nucleotide sequence ID" value="NZ_JBHMQT010000036.1"/>
</dbReference>
<evidence type="ECO:0000313" key="3">
    <source>
        <dbReference type="EMBL" id="MFC0864015.1"/>
    </source>
</evidence>
<evidence type="ECO:0000313" key="4">
    <source>
        <dbReference type="Proteomes" id="UP001589870"/>
    </source>
</evidence>
<accession>A0ABV6U6E1</accession>
<sequence length="315" mass="33467">MRRRTVLVLGALALTAGCGTQAPPVQTEISLVVPGGAGGRGDGFARALRAVIESRRWARRVTVREQGDGAAALARFVATARSGDLMVTDPALLGAAAIRHAVPLVSRTAPLARLAGEWEVLVAARDSSFRTFEEFAAALLRDPAGPRAAGGTAGGPEHVLYGLTALGLGADPRLLNYASYHDRDQAVAAMLDGRAAVGVGAQRDMAPHIRAGRLRPLAVSSPERMAGLDAPTLMESGVRLVYANWSGLVGAQALSERRHDGLARLCRAIADSPVWSRLCARNGWVPMYLDGDDFRRWLANEARRTSRVLEELGMP</sequence>
<dbReference type="Proteomes" id="UP001589870">
    <property type="component" value="Unassembled WGS sequence"/>
</dbReference>
<name>A0ABV6U6E1_9ACTN</name>